<accession>A0A1Y2AM91</accession>
<feature type="compositionally biased region" description="Polar residues" evidence="1">
    <location>
        <begin position="122"/>
        <end position="138"/>
    </location>
</feature>
<dbReference type="STRING" id="71784.A0A1Y2AM91"/>
<sequence length="610" mass="68479">MTTLRPSPGKGQPYTLSSVTDSLPPLATLLTWVHRPQAVARCFVSDVYQMASLVSTTEGTSHSSRDVFLLNRFPCRMVELVGWVAGVDNKEASMVVTLDDGDGQAVLPITVRLSQAKSVMQSSSLSPTKAPTATHFSTAQERKKQRKAAAVAQSELKTAKTQALGKVYERKDVRVGDTVRVVGKVDEWMRRKAVGSGEWVRQVVVEEGTGGSIDVVDPDEQYIHAACVLRLHEEVYSQLFTVPALPAPPRNGSSLISSPAKSTLWSDGFDASSEAVSELSMDGGELRLCDPKKLRSSQLTDVTFRQYLLDYMNQETTKVIREAGASMPTSLESLFPEYRGRTTSRKGKEKAPLSITNRHNTPAYPDSDPDATPTVFRSRKARRLASTPSVEIEPFTIAHLLAVPHLQELASLVVESEARKEERRRRRRIRDGFARPRDLEIEEERRRSGRGSGEWRLSDQERWSKMERLVAWVIRGVAEEGGLVQLQMPHQLYAKSMDLIDTQDRSRRSMKAVHEEFGYLPLPPPLLFPLIVSHIQQEHALRANIIMRRSDPRCGNGMTVDEVVSRLRSWGEEGRWERLAEWTVREALEWGEDIGELRKVGNGWWISESD</sequence>
<protein>
    <recommendedName>
        <fullName evidence="4">CST complex subunit Stn1 N-terminal domain-containing protein</fullName>
    </recommendedName>
</protein>
<evidence type="ECO:0000313" key="3">
    <source>
        <dbReference type="Proteomes" id="UP000193986"/>
    </source>
</evidence>
<dbReference type="EMBL" id="MCFC01000076">
    <property type="protein sequence ID" value="ORY23699.1"/>
    <property type="molecule type" value="Genomic_DNA"/>
</dbReference>
<gene>
    <name evidence="2" type="ORF">BCR39DRAFT_345336</name>
</gene>
<dbReference type="Gene3D" id="2.40.50.140">
    <property type="entry name" value="Nucleic acid-binding proteins"/>
    <property type="match status" value="1"/>
</dbReference>
<reference evidence="2 3" key="1">
    <citation type="submission" date="2016-07" db="EMBL/GenBank/DDBJ databases">
        <title>Pervasive Adenine N6-methylation of Active Genes in Fungi.</title>
        <authorList>
            <consortium name="DOE Joint Genome Institute"/>
            <person name="Mondo S.J."/>
            <person name="Dannebaum R.O."/>
            <person name="Kuo R.C."/>
            <person name="Labutti K."/>
            <person name="Haridas S."/>
            <person name="Kuo A."/>
            <person name="Salamov A."/>
            <person name="Ahrendt S.R."/>
            <person name="Lipzen A."/>
            <person name="Sullivan W."/>
            <person name="Andreopoulos W.B."/>
            <person name="Clum A."/>
            <person name="Lindquist E."/>
            <person name="Daum C."/>
            <person name="Ramamoorthy G.K."/>
            <person name="Gryganskyi A."/>
            <person name="Culley D."/>
            <person name="Magnuson J.K."/>
            <person name="James T.Y."/>
            <person name="O'Malley M.A."/>
            <person name="Stajich J.E."/>
            <person name="Spatafora J.W."/>
            <person name="Visel A."/>
            <person name="Grigoriev I.V."/>
        </authorList>
    </citation>
    <scope>NUCLEOTIDE SEQUENCE [LARGE SCALE GENOMIC DNA]</scope>
    <source>
        <strain evidence="2 3">68-887.2</strain>
    </source>
</reference>
<evidence type="ECO:0000256" key="1">
    <source>
        <dbReference type="SAM" id="MobiDB-lite"/>
    </source>
</evidence>
<dbReference type="InterPro" id="IPR012340">
    <property type="entry name" value="NA-bd_OB-fold"/>
</dbReference>
<feature type="region of interest" description="Disordered" evidence="1">
    <location>
        <begin position="340"/>
        <end position="374"/>
    </location>
</feature>
<keyword evidence="3" id="KW-1185">Reference proteome</keyword>
<organism evidence="2 3">
    <name type="scientific">Naematelia encephala</name>
    <dbReference type="NCBI Taxonomy" id="71784"/>
    <lineage>
        <taxon>Eukaryota</taxon>
        <taxon>Fungi</taxon>
        <taxon>Dikarya</taxon>
        <taxon>Basidiomycota</taxon>
        <taxon>Agaricomycotina</taxon>
        <taxon>Tremellomycetes</taxon>
        <taxon>Tremellales</taxon>
        <taxon>Naemateliaceae</taxon>
        <taxon>Naematelia</taxon>
    </lineage>
</organism>
<proteinExistence type="predicted"/>
<dbReference type="InParanoid" id="A0A1Y2AM91"/>
<evidence type="ECO:0008006" key="4">
    <source>
        <dbReference type="Google" id="ProtNLM"/>
    </source>
</evidence>
<name>A0A1Y2AM91_9TREE</name>
<feature type="region of interest" description="Disordered" evidence="1">
    <location>
        <begin position="122"/>
        <end position="141"/>
    </location>
</feature>
<dbReference type="OrthoDB" id="77828at2759"/>
<comment type="caution">
    <text evidence="2">The sequence shown here is derived from an EMBL/GenBank/DDBJ whole genome shotgun (WGS) entry which is preliminary data.</text>
</comment>
<dbReference type="Proteomes" id="UP000193986">
    <property type="component" value="Unassembled WGS sequence"/>
</dbReference>
<evidence type="ECO:0000313" key="2">
    <source>
        <dbReference type="EMBL" id="ORY23699.1"/>
    </source>
</evidence>
<dbReference type="AlphaFoldDB" id="A0A1Y2AM91"/>